<keyword evidence="4 9" id="KW-0812">Transmembrane</keyword>
<evidence type="ECO:0000256" key="2">
    <source>
        <dbReference type="ARBA" id="ARBA00008685"/>
    </source>
</evidence>
<evidence type="ECO:0000256" key="6">
    <source>
        <dbReference type="ARBA" id="ARBA00023136"/>
    </source>
</evidence>
<accession>A0AAD7ZF75</accession>
<dbReference type="Pfam" id="PF00060">
    <property type="entry name" value="Lig_chan"/>
    <property type="match status" value="1"/>
</dbReference>
<evidence type="ECO:0000256" key="3">
    <source>
        <dbReference type="ARBA" id="ARBA00022475"/>
    </source>
</evidence>
<evidence type="ECO:0000256" key="1">
    <source>
        <dbReference type="ARBA" id="ARBA00004651"/>
    </source>
</evidence>
<evidence type="ECO:0000256" key="5">
    <source>
        <dbReference type="ARBA" id="ARBA00022989"/>
    </source>
</evidence>
<feature type="transmembrane region" description="Helical" evidence="9">
    <location>
        <begin position="208"/>
        <end position="228"/>
    </location>
</feature>
<feature type="domain" description="Ionotropic glutamate receptor C-terminal" evidence="10">
    <location>
        <begin position="6"/>
        <end position="215"/>
    </location>
</feature>
<dbReference type="GO" id="GO:0050906">
    <property type="term" value="P:detection of stimulus involved in sensory perception"/>
    <property type="evidence" value="ECO:0007669"/>
    <property type="project" value="UniProtKB-ARBA"/>
</dbReference>
<dbReference type="InterPro" id="IPR001320">
    <property type="entry name" value="Iontro_rcpt_C"/>
</dbReference>
<comment type="caution">
    <text evidence="11">The sequence shown here is derived from an EMBL/GenBank/DDBJ whole genome shotgun (WGS) entry which is preliminary data.</text>
</comment>
<comment type="similarity">
    <text evidence="2">Belongs to the glutamate-gated ion channel (TC 1.A.10.1) family.</text>
</comment>
<reference evidence="11" key="2">
    <citation type="submission" date="2023-05" db="EMBL/GenBank/DDBJ databases">
        <authorList>
            <person name="Fouks B."/>
        </authorList>
    </citation>
    <scope>NUCLEOTIDE SEQUENCE</scope>
    <source>
        <strain evidence="11">Stay&amp;Tobe</strain>
        <tissue evidence="11">Testes</tissue>
    </source>
</reference>
<keyword evidence="12" id="KW-1185">Reference proteome</keyword>
<sequence length="249" mass="28801">MGVSVSHMPRTHSLRILFIFWVAYCLAVTTVFQAFFFTFLIKPGLEHQINSFEEMLTSRVNFGYSPLMDAIVSDSEPLVREERVVCNHNNTPPCLDWVAYHDNFSILLSTIYMEYTLTSLYLDENGKPLICQAGDTFYSTNYVTYMNKGNPLLEQFNRILQNIVEAGFNTLLTKRHMELQKIQAAVQGRKITGEEYYSLSLDHLQGAFLIHLCGIILSLLVFVLENICRKFTLFQKIHGLRHFCYNFSH</sequence>
<dbReference type="InterPro" id="IPR052192">
    <property type="entry name" value="Insect_Ionotropic_Sensory_Rcpt"/>
</dbReference>
<dbReference type="PANTHER" id="PTHR42643">
    <property type="entry name" value="IONOTROPIC RECEPTOR 20A-RELATED"/>
    <property type="match status" value="1"/>
</dbReference>
<dbReference type="Gene3D" id="1.10.287.70">
    <property type="match status" value="1"/>
</dbReference>
<dbReference type="AlphaFoldDB" id="A0AAD7ZF75"/>
<evidence type="ECO:0000259" key="10">
    <source>
        <dbReference type="Pfam" id="PF00060"/>
    </source>
</evidence>
<evidence type="ECO:0000313" key="11">
    <source>
        <dbReference type="EMBL" id="KAJ9578813.1"/>
    </source>
</evidence>
<comment type="subcellular location">
    <subcellularLocation>
        <location evidence="1">Cell membrane</location>
        <topology evidence="1">Multi-pass membrane protein</topology>
    </subcellularLocation>
</comment>
<gene>
    <name evidence="11" type="ORF">L9F63_004963</name>
</gene>
<organism evidence="11 12">
    <name type="scientific">Diploptera punctata</name>
    <name type="common">Pacific beetle cockroach</name>
    <dbReference type="NCBI Taxonomy" id="6984"/>
    <lineage>
        <taxon>Eukaryota</taxon>
        <taxon>Metazoa</taxon>
        <taxon>Ecdysozoa</taxon>
        <taxon>Arthropoda</taxon>
        <taxon>Hexapoda</taxon>
        <taxon>Insecta</taxon>
        <taxon>Pterygota</taxon>
        <taxon>Neoptera</taxon>
        <taxon>Polyneoptera</taxon>
        <taxon>Dictyoptera</taxon>
        <taxon>Blattodea</taxon>
        <taxon>Blaberoidea</taxon>
        <taxon>Blaberidae</taxon>
        <taxon>Diplopterinae</taxon>
        <taxon>Diploptera</taxon>
    </lineage>
</organism>
<evidence type="ECO:0000256" key="8">
    <source>
        <dbReference type="ARBA" id="ARBA00023180"/>
    </source>
</evidence>
<dbReference type="SUPFAM" id="SSF53850">
    <property type="entry name" value="Periplasmic binding protein-like II"/>
    <property type="match status" value="1"/>
</dbReference>
<keyword evidence="8" id="KW-0325">Glycoprotein</keyword>
<dbReference type="EMBL" id="JASPKZ010008859">
    <property type="protein sequence ID" value="KAJ9578813.1"/>
    <property type="molecule type" value="Genomic_DNA"/>
</dbReference>
<protein>
    <recommendedName>
        <fullName evidence="10">Ionotropic glutamate receptor C-terminal domain-containing protein</fullName>
    </recommendedName>
</protein>
<dbReference type="Proteomes" id="UP001233999">
    <property type="component" value="Unassembled WGS sequence"/>
</dbReference>
<evidence type="ECO:0000256" key="7">
    <source>
        <dbReference type="ARBA" id="ARBA00023170"/>
    </source>
</evidence>
<keyword evidence="3" id="KW-1003">Cell membrane</keyword>
<name>A0AAD7ZF75_DIPPU</name>
<dbReference type="PANTHER" id="PTHR42643:SF30">
    <property type="entry name" value="IONOTROPIC RECEPTOR 40A-RELATED"/>
    <property type="match status" value="1"/>
</dbReference>
<proteinExistence type="inferred from homology"/>
<feature type="transmembrane region" description="Helical" evidence="9">
    <location>
        <begin position="16"/>
        <end position="41"/>
    </location>
</feature>
<dbReference type="GO" id="GO:0015276">
    <property type="term" value="F:ligand-gated monoatomic ion channel activity"/>
    <property type="evidence" value="ECO:0007669"/>
    <property type="project" value="InterPro"/>
</dbReference>
<evidence type="ECO:0000256" key="4">
    <source>
        <dbReference type="ARBA" id="ARBA00022692"/>
    </source>
</evidence>
<evidence type="ECO:0000256" key="9">
    <source>
        <dbReference type="SAM" id="Phobius"/>
    </source>
</evidence>
<keyword evidence="5 9" id="KW-1133">Transmembrane helix</keyword>
<dbReference type="GO" id="GO:0005886">
    <property type="term" value="C:plasma membrane"/>
    <property type="evidence" value="ECO:0007669"/>
    <property type="project" value="UniProtKB-SubCell"/>
</dbReference>
<keyword evidence="7" id="KW-0675">Receptor</keyword>
<keyword evidence="6 9" id="KW-0472">Membrane</keyword>
<reference evidence="11" key="1">
    <citation type="journal article" date="2023" name="IScience">
        <title>Live-bearing cockroach genome reveals convergent evolutionary mechanisms linked to viviparity in insects and beyond.</title>
        <authorList>
            <person name="Fouks B."/>
            <person name="Harrison M.C."/>
            <person name="Mikhailova A.A."/>
            <person name="Marchal E."/>
            <person name="English S."/>
            <person name="Carruthers M."/>
            <person name="Jennings E.C."/>
            <person name="Chiamaka E.L."/>
            <person name="Frigard R.A."/>
            <person name="Pippel M."/>
            <person name="Attardo G.M."/>
            <person name="Benoit J.B."/>
            <person name="Bornberg-Bauer E."/>
            <person name="Tobe S.S."/>
        </authorList>
    </citation>
    <scope>NUCLEOTIDE SEQUENCE</scope>
    <source>
        <strain evidence="11">Stay&amp;Tobe</strain>
    </source>
</reference>
<evidence type="ECO:0000313" key="12">
    <source>
        <dbReference type="Proteomes" id="UP001233999"/>
    </source>
</evidence>